<dbReference type="AlphaFoldDB" id="A0A0A9FD28"/>
<evidence type="ECO:0000313" key="2">
    <source>
        <dbReference type="EMBL" id="JAE10262.1"/>
    </source>
</evidence>
<evidence type="ECO:0000256" key="1">
    <source>
        <dbReference type="SAM" id="MobiDB-lite"/>
    </source>
</evidence>
<organism evidence="2">
    <name type="scientific">Arundo donax</name>
    <name type="common">Giant reed</name>
    <name type="synonym">Donax arundinaceus</name>
    <dbReference type="NCBI Taxonomy" id="35708"/>
    <lineage>
        <taxon>Eukaryota</taxon>
        <taxon>Viridiplantae</taxon>
        <taxon>Streptophyta</taxon>
        <taxon>Embryophyta</taxon>
        <taxon>Tracheophyta</taxon>
        <taxon>Spermatophyta</taxon>
        <taxon>Magnoliopsida</taxon>
        <taxon>Liliopsida</taxon>
        <taxon>Poales</taxon>
        <taxon>Poaceae</taxon>
        <taxon>PACMAD clade</taxon>
        <taxon>Arundinoideae</taxon>
        <taxon>Arundineae</taxon>
        <taxon>Arundo</taxon>
    </lineage>
</organism>
<accession>A0A0A9FD28</accession>
<protein>
    <submittedName>
        <fullName evidence="2">Uncharacterized protein</fullName>
    </submittedName>
</protein>
<name>A0A0A9FD28_ARUDO</name>
<reference evidence="2" key="2">
    <citation type="journal article" date="2015" name="Data Brief">
        <title>Shoot transcriptome of the giant reed, Arundo donax.</title>
        <authorList>
            <person name="Barrero R.A."/>
            <person name="Guerrero F.D."/>
            <person name="Moolhuijzen P."/>
            <person name="Goolsby J.A."/>
            <person name="Tidwell J."/>
            <person name="Bellgard S.E."/>
            <person name="Bellgard M.I."/>
        </authorList>
    </citation>
    <scope>NUCLEOTIDE SEQUENCE</scope>
    <source>
        <tissue evidence="2">Shoot tissue taken approximately 20 cm above the soil surface</tissue>
    </source>
</reference>
<feature type="region of interest" description="Disordered" evidence="1">
    <location>
        <begin position="22"/>
        <end position="49"/>
    </location>
</feature>
<sequence>MRPLRVPAAIAGHISASDSLRRRLQPVATCRQPSRRLPRQSRDDRSESL</sequence>
<reference evidence="2" key="1">
    <citation type="submission" date="2014-09" db="EMBL/GenBank/DDBJ databases">
        <authorList>
            <person name="Magalhaes I.L.F."/>
            <person name="Oliveira U."/>
            <person name="Santos F.R."/>
            <person name="Vidigal T.H.D.A."/>
            <person name="Brescovit A.D."/>
            <person name="Santos A.J."/>
        </authorList>
    </citation>
    <scope>NUCLEOTIDE SEQUENCE</scope>
    <source>
        <tissue evidence="2">Shoot tissue taken approximately 20 cm above the soil surface</tissue>
    </source>
</reference>
<dbReference type="EMBL" id="GBRH01187634">
    <property type="protein sequence ID" value="JAE10262.1"/>
    <property type="molecule type" value="Transcribed_RNA"/>
</dbReference>
<proteinExistence type="predicted"/>
<feature type="compositionally biased region" description="Basic and acidic residues" evidence="1">
    <location>
        <begin position="40"/>
        <end position="49"/>
    </location>
</feature>